<dbReference type="Proteomes" id="UP000197717">
    <property type="component" value="Chromosome"/>
</dbReference>
<feature type="chain" id="PRO_5045122798" evidence="1">
    <location>
        <begin position="27"/>
        <end position="381"/>
    </location>
</feature>
<dbReference type="EMBL" id="CP022133">
    <property type="protein sequence ID" value="ASG64720.1"/>
    <property type="molecule type" value="Genomic_DNA"/>
</dbReference>
<organism evidence="2 3">
    <name type="scientific">Idiomarina piscisalsi</name>
    <dbReference type="NCBI Taxonomy" id="1096243"/>
    <lineage>
        <taxon>Bacteria</taxon>
        <taxon>Pseudomonadati</taxon>
        <taxon>Pseudomonadota</taxon>
        <taxon>Gammaproteobacteria</taxon>
        <taxon>Alteromonadales</taxon>
        <taxon>Idiomarinaceae</taxon>
        <taxon>Idiomarina</taxon>
    </lineage>
</organism>
<dbReference type="InterPro" id="IPR029058">
    <property type="entry name" value="AB_hydrolase_fold"/>
</dbReference>
<dbReference type="InterPro" id="IPR000801">
    <property type="entry name" value="Esterase-like"/>
</dbReference>
<keyword evidence="2" id="KW-0378">Hydrolase</keyword>
<protein>
    <submittedName>
        <fullName evidence="2">Alpha/beta hydrolase</fullName>
    </submittedName>
</protein>
<evidence type="ECO:0000256" key="1">
    <source>
        <dbReference type="SAM" id="SignalP"/>
    </source>
</evidence>
<dbReference type="GO" id="GO:0016787">
    <property type="term" value="F:hydrolase activity"/>
    <property type="evidence" value="ECO:0007669"/>
    <property type="project" value="UniProtKB-KW"/>
</dbReference>
<dbReference type="InterPro" id="IPR011990">
    <property type="entry name" value="TPR-like_helical_dom_sf"/>
</dbReference>
<keyword evidence="3" id="KW-1185">Reference proteome</keyword>
<dbReference type="SUPFAM" id="SSF53474">
    <property type="entry name" value="alpha/beta-Hydrolases"/>
    <property type="match status" value="1"/>
</dbReference>
<dbReference type="SUPFAM" id="SSF48452">
    <property type="entry name" value="TPR-like"/>
    <property type="match status" value="1"/>
</dbReference>
<accession>A0ABN5ATM0</accession>
<dbReference type="InterPro" id="IPR050583">
    <property type="entry name" value="Mycobacterial_A85_antigen"/>
</dbReference>
<gene>
    <name evidence="2" type="ORF">CEW91_00480</name>
</gene>
<proteinExistence type="predicted"/>
<name>A0ABN5ATM0_9GAMM</name>
<dbReference type="PANTHER" id="PTHR48098:SF6">
    <property type="entry name" value="FERRI-BACILLIBACTIN ESTERASE BESA"/>
    <property type="match status" value="1"/>
</dbReference>
<reference evidence="2 3" key="1">
    <citation type="submission" date="2017-06" db="EMBL/GenBank/DDBJ databases">
        <title>Complete genome sequence of Idiomarina piscisalsi strain 10PY1A isolated from soil of Soudi Arabia.</title>
        <authorList>
            <person name="Kim M.-C."/>
            <person name="Jung B.K."/>
            <person name="Budiyanto F."/>
            <person name="Nzila A."/>
            <person name="Shin J.-H."/>
        </authorList>
    </citation>
    <scope>NUCLEOTIDE SEQUENCE [LARGE SCALE GENOMIC DNA]</scope>
    <source>
        <strain evidence="2 3">10PY1A</strain>
    </source>
</reference>
<evidence type="ECO:0000313" key="2">
    <source>
        <dbReference type="EMBL" id="ASG64720.1"/>
    </source>
</evidence>
<evidence type="ECO:0000313" key="3">
    <source>
        <dbReference type="Proteomes" id="UP000197717"/>
    </source>
</evidence>
<dbReference type="RefSeq" id="WP_088767179.1">
    <property type="nucleotide sequence ID" value="NZ_CP022133.1"/>
</dbReference>
<sequence>MFLSYKRLTQAFVCLLFLFVTAGAYAVETSQINSKYINETVTARVALPESYHHSDRFQYPVMLVMDGSTQFEHIAGNVNFLSTFSIVPEMIVVGVSAKRRLKHFTHTELAGYEGRSGGAQHYTRFLQDELLPELKKQYRISPYTLVTGHSLSGLYTSYLATHHADFINASISVSPSLWWDGFALINDIKAAEQQLEKPPVRWFVSMANEPNEMAEGYNRLTNVLGVKSERVFDWESREFPKETHDSAPLIGNVEGLKSIFRGYNAVPNIEIKSLEQLQAYYGNYAKAMGYNFPMSVHQYNVYGLKAAYEGELEWGVEILEKGVEVFVQSEILWDSLATVYSMNDDTESALQASNKALKLARQHQSKYLSEIEAQNIELKLK</sequence>
<keyword evidence="1" id="KW-0732">Signal</keyword>
<dbReference type="Pfam" id="PF00756">
    <property type="entry name" value="Esterase"/>
    <property type="match status" value="1"/>
</dbReference>
<dbReference type="Gene3D" id="3.40.50.1820">
    <property type="entry name" value="alpha/beta hydrolase"/>
    <property type="match status" value="1"/>
</dbReference>
<feature type="signal peptide" evidence="1">
    <location>
        <begin position="1"/>
        <end position="26"/>
    </location>
</feature>
<dbReference type="PANTHER" id="PTHR48098">
    <property type="entry name" value="ENTEROCHELIN ESTERASE-RELATED"/>
    <property type="match status" value="1"/>
</dbReference>